<keyword evidence="4" id="KW-1185">Reference proteome</keyword>
<dbReference type="PRINTS" id="PR00081">
    <property type="entry name" value="GDHRDH"/>
</dbReference>
<gene>
    <name evidence="3" type="ORF">SUNI508_12857</name>
</gene>
<feature type="compositionally biased region" description="Basic and acidic residues" evidence="2">
    <location>
        <begin position="482"/>
        <end position="515"/>
    </location>
</feature>
<dbReference type="InterPro" id="IPR036291">
    <property type="entry name" value="NAD(P)-bd_dom_sf"/>
</dbReference>
<dbReference type="PANTHER" id="PTHR43157">
    <property type="entry name" value="PHOSPHATIDYLINOSITOL-GLYCAN BIOSYNTHESIS CLASS F PROTEIN-RELATED"/>
    <property type="match status" value="1"/>
</dbReference>
<dbReference type="SUPFAM" id="SSF51735">
    <property type="entry name" value="NAD(P)-binding Rossmann-fold domains"/>
    <property type="match status" value="1"/>
</dbReference>
<dbReference type="InterPro" id="IPR002347">
    <property type="entry name" value="SDR_fam"/>
</dbReference>
<sequence>MSTSWTLGPPKESPGKRFLRSQFLSPAQWPSNETNLDGKVAIVTGATSGLGLEASRQLLSLGLTGLIIAVRSTEKGEKVAAEFRSKFPRADIQVWSLEMESYESISAFARRAEAELSRLDIAILNAGIQALQFSLVPETKHEKLIQVNYLSTMLLAILLLPVLKAKSPPGEPGRLTIVSSGTARGSQISSPPGSPILPILDDKSAPWDPVARYAVSKLLGHLFVINLIRYIDAEDVVVNLADPGLVKDTNLQGGGSAPFLITVFFYCMKALLGRTLQVGGSTYVDASVVKGKESHGCYVADWKISQFAAFVYTAEGEAAREQLWEETMAEFNLNDFECIAAMDNVMTNGLEPIYRGIRKGIQETTKVLFEVVKRKFRVNKEQVDLLEVVKAEGCELPADVALMLAQSVIFAFGSLDNLRAMKRENREFLLNEELESYKARNPAIQWTALHKCILDTVSNLSVRDSGVVTTDEVQDLQGDITSLEREKRDAEDETRQLRQRDQEGARIGKEDPKPISRKMELGYDKRAALDRSAELETELSETADELLMVKTAMDEKLMAMEEIMSQAPERNEEDSIAGRLAALCGAQTASHQKYLEERSRADEAARLKELESAKASQLQKQLQAAEI</sequence>
<evidence type="ECO:0000256" key="2">
    <source>
        <dbReference type="SAM" id="MobiDB-lite"/>
    </source>
</evidence>
<keyword evidence="1" id="KW-0560">Oxidoreductase</keyword>
<evidence type="ECO:0000256" key="1">
    <source>
        <dbReference type="ARBA" id="ARBA00023002"/>
    </source>
</evidence>
<dbReference type="EMBL" id="JARVKF010000011">
    <property type="protein sequence ID" value="KAK9425879.1"/>
    <property type="molecule type" value="Genomic_DNA"/>
</dbReference>
<dbReference type="Gene3D" id="3.40.50.720">
    <property type="entry name" value="NAD(P)-binding Rossmann-like Domain"/>
    <property type="match status" value="1"/>
</dbReference>
<evidence type="ECO:0000313" key="4">
    <source>
        <dbReference type="Proteomes" id="UP001408356"/>
    </source>
</evidence>
<feature type="region of interest" description="Disordered" evidence="2">
    <location>
        <begin position="479"/>
        <end position="515"/>
    </location>
</feature>
<dbReference type="PANTHER" id="PTHR43157:SF35">
    <property type="entry name" value="DEHYDROGENASE_REDUCTASE FAMILY PROTEIN, PUTATIVE-RELATED"/>
    <property type="match status" value="1"/>
</dbReference>
<dbReference type="Pfam" id="PF00106">
    <property type="entry name" value="adh_short"/>
    <property type="match status" value="1"/>
</dbReference>
<reference evidence="3 4" key="1">
    <citation type="journal article" date="2024" name="J. Plant Pathol.">
        <title>Sequence and assembly of the genome of Seiridium unicorne, isolate CBS 538.82, causal agent of cypress canker disease.</title>
        <authorList>
            <person name="Scali E."/>
            <person name="Rocca G.D."/>
            <person name="Danti R."/>
            <person name="Garbelotto M."/>
            <person name="Barberini S."/>
            <person name="Baroncelli R."/>
            <person name="Emiliani G."/>
        </authorList>
    </citation>
    <scope>NUCLEOTIDE SEQUENCE [LARGE SCALE GENOMIC DNA]</scope>
    <source>
        <strain evidence="3 4">BM-138-508</strain>
    </source>
</reference>
<protein>
    <submittedName>
        <fullName evidence="3">NAD(P)-binding protein</fullName>
    </submittedName>
</protein>
<accession>A0ABR2VHC2</accession>
<dbReference type="Proteomes" id="UP001408356">
    <property type="component" value="Unassembled WGS sequence"/>
</dbReference>
<comment type="caution">
    <text evidence="3">The sequence shown here is derived from an EMBL/GenBank/DDBJ whole genome shotgun (WGS) entry which is preliminary data.</text>
</comment>
<proteinExistence type="predicted"/>
<evidence type="ECO:0000313" key="3">
    <source>
        <dbReference type="EMBL" id="KAK9425879.1"/>
    </source>
</evidence>
<organism evidence="3 4">
    <name type="scientific">Seiridium unicorne</name>
    <dbReference type="NCBI Taxonomy" id="138068"/>
    <lineage>
        <taxon>Eukaryota</taxon>
        <taxon>Fungi</taxon>
        <taxon>Dikarya</taxon>
        <taxon>Ascomycota</taxon>
        <taxon>Pezizomycotina</taxon>
        <taxon>Sordariomycetes</taxon>
        <taxon>Xylariomycetidae</taxon>
        <taxon>Amphisphaeriales</taxon>
        <taxon>Sporocadaceae</taxon>
        <taxon>Seiridium</taxon>
    </lineage>
</organism>
<name>A0ABR2VHC2_9PEZI</name>